<evidence type="ECO:0000256" key="6">
    <source>
        <dbReference type="PROSITE-ProRule" id="PRU10100"/>
    </source>
</evidence>
<dbReference type="PROSITE" id="PS00917">
    <property type="entry name" value="ASN_GLN_ASE_2"/>
    <property type="match status" value="1"/>
</dbReference>
<evidence type="ECO:0000256" key="1">
    <source>
        <dbReference type="ARBA" id="ARBA00010518"/>
    </source>
</evidence>
<dbReference type="InterPro" id="IPR004550">
    <property type="entry name" value="AsnASE_II"/>
</dbReference>
<keyword evidence="2" id="KW-0378">Hydrolase</keyword>
<keyword evidence="10" id="KW-1185">Reference proteome</keyword>
<dbReference type="RefSeq" id="WP_149329648.1">
    <property type="nucleotide sequence ID" value="NZ_VTPY01000007.1"/>
</dbReference>
<dbReference type="CDD" id="cd08964">
    <property type="entry name" value="L-asparaginase_II"/>
    <property type="match status" value="1"/>
</dbReference>
<dbReference type="InterPro" id="IPR020827">
    <property type="entry name" value="Asparaginase/glutaminase_AS1"/>
</dbReference>
<accession>A0A7V7KGD2</accession>
<dbReference type="PRINTS" id="PR00139">
    <property type="entry name" value="ASNGLNASE"/>
</dbReference>
<evidence type="ECO:0000256" key="3">
    <source>
        <dbReference type="PIRSR" id="PIRSR001220-1"/>
    </source>
</evidence>
<comment type="similarity">
    <text evidence="1">Belongs to the asparaginase 1 family.</text>
</comment>
<dbReference type="InterPro" id="IPR006034">
    <property type="entry name" value="Asparaginase/glutaminase-like"/>
</dbReference>
<evidence type="ECO:0000313" key="9">
    <source>
        <dbReference type="EMBL" id="KAA0010266.1"/>
    </source>
</evidence>
<dbReference type="GO" id="GO:0006528">
    <property type="term" value="P:asparagine metabolic process"/>
    <property type="evidence" value="ECO:0007669"/>
    <property type="project" value="InterPro"/>
</dbReference>
<feature type="binding site" evidence="4">
    <location>
        <position position="59"/>
    </location>
    <ligand>
        <name>substrate</name>
    </ligand>
</feature>
<feature type="domain" description="L-asparaginase N-terminal" evidence="7">
    <location>
        <begin position="5"/>
        <end position="195"/>
    </location>
</feature>
<dbReference type="SUPFAM" id="SSF53774">
    <property type="entry name" value="Glutaminase/Asparaginase"/>
    <property type="match status" value="1"/>
</dbReference>
<dbReference type="GO" id="GO:0004067">
    <property type="term" value="F:asparaginase activity"/>
    <property type="evidence" value="ECO:0007669"/>
    <property type="project" value="UniProtKB-UniRule"/>
</dbReference>
<dbReference type="InterPro" id="IPR037152">
    <property type="entry name" value="L-asparaginase_N_sf"/>
</dbReference>
<dbReference type="InterPro" id="IPR036152">
    <property type="entry name" value="Asp/glu_Ase-like_sf"/>
</dbReference>
<dbReference type="PIRSF" id="PIRSF001220">
    <property type="entry name" value="L-ASNase_gatD"/>
    <property type="match status" value="1"/>
</dbReference>
<dbReference type="PROSITE" id="PS00144">
    <property type="entry name" value="ASN_GLN_ASE_1"/>
    <property type="match status" value="1"/>
</dbReference>
<proteinExistence type="inferred from homology"/>
<feature type="domain" description="Asparaginase/glutaminase C-terminal" evidence="8">
    <location>
        <begin position="211"/>
        <end position="317"/>
    </location>
</feature>
<dbReference type="SFLD" id="SFLDS00057">
    <property type="entry name" value="Glutaminase/Asparaginase"/>
    <property type="match status" value="1"/>
</dbReference>
<reference evidence="9 10" key="1">
    <citation type="submission" date="2019-08" db="EMBL/GenBank/DDBJ databases">
        <title>Bioinformatics analysis of the strain L3 and L5.</title>
        <authorList>
            <person name="Li X."/>
        </authorList>
    </citation>
    <scope>NUCLEOTIDE SEQUENCE [LARGE SCALE GENOMIC DNA]</scope>
    <source>
        <strain evidence="9 10">L5</strain>
    </source>
</reference>
<dbReference type="Gene3D" id="3.40.50.40">
    <property type="match status" value="1"/>
</dbReference>
<feature type="active site" description="O-isoaspartyl threonine intermediate" evidence="3">
    <location>
        <position position="14"/>
    </location>
</feature>
<evidence type="ECO:0000256" key="5">
    <source>
        <dbReference type="PROSITE-ProRule" id="PRU10099"/>
    </source>
</evidence>
<evidence type="ECO:0000259" key="7">
    <source>
        <dbReference type="Pfam" id="PF00710"/>
    </source>
</evidence>
<dbReference type="AlphaFoldDB" id="A0A7V7KGD2"/>
<dbReference type="InterPro" id="IPR027473">
    <property type="entry name" value="L-asparaginase_C"/>
</dbReference>
<dbReference type="PANTHER" id="PTHR11707">
    <property type="entry name" value="L-ASPARAGINASE"/>
    <property type="match status" value="1"/>
</dbReference>
<dbReference type="Gene3D" id="3.40.50.1170">
    <property type="entry name" value="L-asparaginase, N-terminal domain"/>
    <property type="match status" value="1"/>
</dbReference>
<dbReference type="InterPro" id="IPR027475">
    <property type="entry name" value="Asparaginase/glutaminase_AS2"/>
</dbReference>
<dbReference type="Pfam" id="PF00710">
    <property type="entry name" value="Asparaginase"/>
    <property type="match status" value="1"/>
</dbReference>
<organism evidence="9 10">
    <name type="scientific">Billgrantia pellis</name>
    <dbReference type="NCBI Taxonomy" id="2606936"/>
    <lineage>
        <taxon>Bacteria</taxon>
        <taxon>Pseudomonadati</taxon>
        <taxon>Pseudomonadota</taxon>
        <taxon>Gammaproteobacteria</taxon>
        <taxon>Oceanospirillales</taxon>
        <taxon>Halomonadaceae</taxon>
        <taxon>Billgrantia</taxon>
    </lineage>
</organism>
<evidence type="ECO:0000313" key="10">
    <source>
        <dbReference type="Proteomes" id="UP000486760"/>
    </source>
</evidence>
<feature type="active site" evidence="5">
    <location>
        <position position="14"/>
    </location>
</feature>
<sequence>MPQAKIVVLTTGGTIASSLDPSGRYRSGALSGEALMQHVQLPTGAGPLVEVRSILQKPSNAITLEDLLEIRRHCLVLVADPCVTGVVVTHGTDTLEETACFLDFTLPAHFPVVITGAQRAPHESGTDAYRNLADAVQVAGNKQAGGLGVVVVFNQSIFAARDVRKVSSFQLDGFAAPASGYVGYVDGCRVGIRQGPWRRGSYLNPEGPLPRVDIVPAYLDADAGLVESVLDGGTSGLVIDALGRGHVPPSWVDPIARACGAGVAVVVVSSCLRGPVHPTYEFSGSLADLASVGAIPVSDLSARKARLALALLLATPSQEDLASRFRTLTA</sequence>
<dbReference type="InterPro" id="IPR027474">
    <property type="entry name" value="L-asparaginase_N"/>
</dbReference>
<evidence type="ECO:0000259" key="8">
    <source>
        <dbReference type="Pfam" id="PF17763"/>
    </source>
</evidence>
<dbReference type="PROSITE" id="PS51732">
    <property type="entry name" value="ASN_GLN_ASE_3"/>
    <property type="match status" value="1"/>
</dbReference>
<dbReference type="Proteomes" id="UP000486760">
    <property type="component" value="Unassembled WGS sequence"/>
</dbReference>
<dbReference type="InterPro" id="IPR040919">
    <property type="entry name" value="Asparaginase_C"/>
</dbReference>
<gene>
    <name evidence="9" type="ORF">F0A17_17490</name>
</gene>
<name>A0A7V7KGD2_9GAMM</name>
<dbReference type="PANTHER" id="PTHR11707:SF28">
    <property type="entry name" value="60 KDA LYSOPHOSPHOLIPASE"/>
    <property type="match status" value="1"/>
</dbReference>
<comment type="caution">
    <text evidence="9">The sequence shown here is derived from an EMBL/GenBank/DDBJ whole genome shotgun (WGS) entry which is preliminary data.</text>
</comment>
<evidence type="ECO:0000256" key="2">
    <source>
        <dbReference type="ARBA" id="ARBA00022801"/>
    </source>
</evidence>
<dbReference type="Pfam" id="PF17763">
    <property type="entry name" value="Asparaginase_C"/>
    <property type="match status" value="1"/>
</dbReference>
<dbReference type="PIRSF" id="PIRSF500176">
    <property type="entry name" value="L_ASNase"/>
    <property type="match status" value="1"/>
</dbReference>
<evidence type="ECO:0000256" key="4">
    <source>
        <dbReference type="PIRSR" id="PIRSR001220-2"/>
    </source>
</evidence>
<dbReference type="FunFam" id="3.40.50.1170:FF:000001">
    <property type="entry name" value="L-asparaginase 2"/>
    <property type="match status" value="1"/>
</dbReference>
<protein>
    <submittedName>
        <fullName evidence="9">Asparaginase</fullName>
    </submittedName>
</protein>
<feature type="active site" evidence="6">
    <location>
        <position position="92"/>
    </location>
</feature>
<feature type="binding site" evidence="4">
    <location>
        <begin position="92"/>
        <end position="93"/>
    </location>
    <ligand>
        <name>substrate</name>
    </ligand>
</feature>
<dbReference type="EMBL" id="VTPY01000007">
    <property type="protein sequence ID" value="KAA0010266.1"/>
    <property type="molecule type" value="Genomic_DNA"/>
</dbReference>
<dbReference type="SMART" id="SM00870">
    <property type="entry name" value="Asparaginase"/>
    <property type="match status" value="1"/>
</dbReference>